<dbReference type="HOGENOM" id="CLU_041273_1_0_9"/>
<dbReference type="STRING" id="500633.CLOHIR_00701"/>
<dbReference type="GO" id="GO:0019251">
    <property type="term" value="P:anaerobic cobalamin biosynthetic process"/>
    <property type="evidence" value="ECO:0007669"/>
    <property type="project" value="UniProtKB-UniRule"/>
</dbReference>
<evidence type="ECO:0000256" key="3">
    <source>
        <dbReference type="ARBA" id="ARBA00022679"/>
    </source>
</evidence>
<evidence type="ECO:0000256" key="4">
    <source>
        <dbReference type="ARBA" id="ARBA00022691"/>
    </source>
</evidence>
<comment type="pathway">
    <text evidence="5">Cofactor biosynthesis; adenosylcobalamin biosynthesis; cob(II)yrinate a,c-diamide from sirohydrochlorin (anaerobic route): step 6/10.</text>
</comment>
<evidence type="ECO:0000256" key="2">
    <source>
        <dbReference type="ARBA" id="ARBA00022603"/>
    </source>
</evidence>
<comment type="catalytic activity">
    <reaction evidence="5">
        <text>Co-precorrin-5B + S-adenosyl-L-methionine = Co-precorrin-6A + S-adenosyl-L-homocysteine</text>
        <dbReference type="Rhea" id="RHEA:26285"/>
        <dbReference type="ChEBI" id="CHEBI:57856"/>
        <dbReference type="ChEBI" id="CHEBI:59789"/>
        <dbReference type="ChEBI" id="CHEBI:60063"/>
        <dbReference type="ChEBI" id="CHEBI:60064"/>
        <dbReference type="EC" id="2.1.1.195"/>
    </reaction>
</comment>
<comment type="function">
    <text evidence="5">Catalyzes the methylation of C-1 in cobalt-precorrin-5B to form cobalt-precorrin-6A.</text>
</comment>
<dbReference type="UniPathway" id="UPA00148">
    <property type="reaction ID" value="UER00227"/>
</dbReference>
<evidence type="ECO:0000256" key="5">
    <source>
        <dbReference type="HAMAP-Rule" id="MF_00787"/>
    </source>
</evidence>
<dbReference type="EC" id="2.1.1.195" evidence="5"/>
<dbReference type="GO" id="GO:0032259">
    <property type="term" value="P:methylation"/>
    <property type="evidence" value="ECO:0007669"/>
    <property type="project" value="UniProtKB-KW"/>
</dbReference>
<comment type="similarity">
    <text evidence="5">Belongs to the CbiD family.</text>
</comment>
<keyword evidence="7" id="KW-1185">Reference proteome</keyword>
<evidence type="ECO:0000313" key="7">
    <source>
        <dbReference type="Proteomes" id="UP000003178"/>
    </source>
</evidence>
<accession>B6FXV0</accession>
<sequence length="405" mass="44625">MEEFVYIDGKKYRRGYTTGSCATAVSKAAVYMLLTNEKIDTVNIDTPKGIYLSIPVVSSEIKKNEDTGEIYSICSVEKDGGDDIDATNGIEIFAKATWVYEDEIDKSEKNFSFEGDGFCVFSGDGVGIITKKGLSVEPGRPAINPVPQKMIAKEVESILKASGENVLNDKNSLDNRKKVIKITIFIPKGEEVANKTFNPRLGIVGGISIIGTSGIVEPMSDDGWKKSLSIELNMKKELGMDKIILVPGNHGESFISDRIGENSSVVRTSNFLGYMLMEAKRMGFKKILLAGHIGKFIKLSAGIFNTHSKVADARNEILIANLALMGASTELVRKIDSCLTTEEATDIVYENGFGEVFDIICEKCKKRAEMHVDNEIEIEVFIFKMDKTVLGKSKNAEEMLDSFRK</sequence>
<dbReference type="Gene3D" id="3.30.2110.10">
    <property type="entry name" value="CbiD-like"/>
    <property type="match status" value="1"/>
</dbReference>
<dbReference type="SUPFAM" id="SSF111342">
    <property type="entry name" value="CbiD-like"/>
    <property type="match status" value="1"/>
</dbReference>
<dbReference type="RefSeq" id="WP_006439612.1">
    <property type="nucleotide sequence ID" value="NZ_DS995356.1"/>
</dbReference>
<keyword evidence="2 5" id="KW-0489">Methyltransferase</keyword>
<dbReference type="HAMAP" id="MF_00787">
    <property type="entry name" value="CbiD"/>
    <property type="match status" value="1"/>
</dbReference>
<dbReference type="PIRSF" id="PIRSF026782">
    <property type="entry name" value="CbiD"/>
    <property type="match status" value="1"/>
</dbReference>
<dbReference type="PANTHER" id="PTHR35863">
    <property type="entry name" value="COBALT-PRECORRIN-5B C(1)-METHYLTRANSFERASE"/>
    <property type="match status" value="1"/>
</dbReference>
<dbReference type="eggNOG" id="COG1903">
    <property type="taxonomic scope" value="Bacteria"/>
</dbReference>
<dbReference type="PANTHER" id="PTHR35863:SF1">
    <property type="entry name" value="COBALT-PRECORRIN-5B C(1)-METHYLTRANSFERASE"/>
    <property type="match status" value="1"/>
</dbReference>
<gene>
    <name evidence="5 6" type="primary">cbiD</name>
    <name evidence="6" type="ORF">CLOHIR_00701</name>
</gene>
<keyword evidence="1 5" id="KW-0169">Cobalamin biosynthesis</keyword>
<evidence type="ECO:0000256" key="1">
    <source>
        <dbReference type="ARBA" id="ARBA00022573"/>
    </source>
</evidence>
<dbReference type="EMBL" id="ABWP01000028">
    <property type="protein sequence ID" value="EEA85665.1"/>
    <property type="molecule type" value="Genomic_DNA"/>
</dbReference>
<dbReference type="Pfam" id="PF01888">
    <property type="entry name" value="CbiD"/>
    <property type="match status" value="1"/>
</dbReference>
<dbReference type="InterPro" id="IPR002748">
    <property type="entry name" value="CbiD"/>
</dbReference>
<name>B6FXV0_PEPHT</name>
<keyword evidence="4 5" id="KW-0949">S-adenosyl-L-methionine</keyword>
<comment type="caution">
    <text evidence="6">The sequence shown here is derived from an EMBL/GenBank/DDBJ whole genome shotgun (WGS) entry which is preliminary data.</text>
</comment>
<reference evidence="6 7" key="1">
    <citation type="submission" date="2008-09" db="EMBL/GenBank/DDBJ databases">
        <authorList>
            <person name="Fulton L."/>
            <person name="Clifton S."/>
            <person name="Fulton B."/>
            <person name="Xu J."/>
            <person name="Minx P."/>
            <person name="Pepin K.H."/>
            <person name="Johnson M."/>
            <person name="Thiruvilangam P."/>
            <person name="Bhonagiri V."/>
            <person name="Nash W.E."/>
            <person name="Mardis E.R."/>
            <person name="Wilson R.K."/>
        </authorList>
    </citation>
    <scope>NUCLEOTIDE SEQUENCE [LARGE SCALE GENOMIC DNA]</scope>
    <source>
        <strain evidence="6 7">DSM 13275</strain>
    </source>
</reference>
<dbReference type="OrthoDB" id="6439987at2"/>
<keyword evidence="3 5" id="KW-0808">Transferase</keyword>
<dbReference type="InterPro" id="IPR036074">
    <property type="entry name" value="CbiD_sf"/>
</dbReference>
<organism evidence="6 7">
    <name type="scientific">Peptacetobacter hiranonis (strain DSM 13275 / JCM 10541 / KCTC 15199 / TO-931)</name>
    <name type="common">Clostridium hiranonis</name>
    <dbReference type="NCBI Taxonomy" id="500633"/>
    <lineage>
        <taxon>Bacteria</taxon>
        <taxon>Bacillati</taxon>
        <taxon>Bacillota</taxon>
        <taxon>Clostridia</taxon>
        <taxon>Peptostreptococcales</taxon>
        <taxon>Peptostreptococcaceae</taxon>
        <taxon>Peptacetobacter</taxon>
    </lineage>
</organism>
<dbReference type="Proteomes" id="UP000003178">
    <property type="component" value="Unassembled WGS sequence"/>
</dbReference>
<dbReference type="AlphaFoldDB" id="B6FXV0"/>
<dbReference type="GO" id="GO:0043780">
    <property type="term" value="F:cobalt-precorrin-5B C1-methyltransferase activity"/>
    <property type="evidence" value="ECO:0007669"/>
    <property type="project" value="RHEA"/>
</dbReference>
<reference evidence="6 7" key="2">
    <citation type="submission" date="2008-10" db="EMBL/GenBank/DDBJ databases">
        <title>Draft genome sequence of Clostridium hiranonis (DSM 13275).</title>
        <authorList>
            <person name="Sudarsanam P."/>
            <person name="Ley R."/>
            <person name="Guruge J."/>
            <person name="Turnbaugh P.J."/>
            <person name="Mahowald M."/>
            <person name="Liep D."/>
            <person name="Gordon J."/>
        </authorList>
    </citation>
    <scope>NUCLEOTIDE SEQUENCE [LARGE SCALE GENOMIC DNA]</scope>
    <source>
        <strain evidence="6 7">DSM 13275</strain>
    </source>
</reference>
<dbReference type="NCBIfam" id="TIGR00312">
    <property type="entry name" value="cbiD"/>
    <property type="match status" value="1"/>
</dbReference>
<evidence type="ECO:0000313" key="6">
    <source>
        <dbReference type="EMBL" id="EEA85665.1"/>
    </source>
</evidence>
<protein>
    <recommendedName>
        <fullName evidence="5">Cobalt-precorrin-5B C(1)-methyltransferase</fullName>
        <ecNumber evidence="5">2.1.1.195</ecNumber>
    </recommendedName>
    <alternativeName>
        <fullName evidence="5">Cobalt-precorrin-6A synthase</fullName>
    </alternativeName>
</protein>
<proteinExistence type="inferred from homology"/>